<dbReference type="Proteomes" id="UP000236434">
    <property type="component" value="Unassembled WGS sequence"/>
</dbReference>
<dbReference type="OrthoDB" id="45684at2"/>
<dbReference type="Pfam" id="PF01865">
    <property type="entry name" value="PhoU_div"/>
    <property type="match status" value="1"/>
</dbReference>
<dbReference type="RefSeq" id="WP_103067183.1">
    <property type="nucleotide sequence ID" value="NZ_AZRL01000016.1"/>
</dbReference>
<comment type="similarity">
    <text evidence="1">Belongs to the UPF0111 family.</text>
</comment>
<dbReference type="NCBIfam" id="TIGR00153">
    <property type="entry name" value="TIGR00153 family protein"/>
    <property type="match status" value="1"/>
</dbReference>
<evidence type="ECO:0000313" key="2">
    <source>
        <dbReference type="EMBL" id="PNR96118.1"/>
    </source>
</evidence>
<organism evidence="2 3">
    <name type="scientific">Petrotoga olearia DSM 13574</name>
    <dbReference type="NCBI Taxonomy" id="1122955"/>
    <lineage>
        <taxon>Bacteria</taxon>
        <taxon>Thermotogati</taxon>
        <taxon>Thermotogota</taxon>
        <taxon>Thermotogae</taxon>
        <taxon>Petrotogales</taxon>
        <taxon>Petrotogaceae</taxon>
        <taxon>Petrotoga</taxon>
    </lineage>
</organism>
<accession>A0A2K1P010</accession>
<gene>
    <name evidence="2" type="ORF">X929_06460</name>
</gene>
<sequence length="217" mass="25417">MKLFFGKKEEKVIKLFSKHLEKVEEGLNLLTELIEFYVTNDMEKSVELSKQISNIESQADTLRRKTESEMYQGAFLPNFRGELLELIEAVDKVMNKTQTVSEILVFQKPKIPEDFREDFLKQSGLVKKTYKSLKKSIENVFENIEKSSEYIQKVELHEHEEDVLEKDIIKKLFEIDSLELSEKLQLKDLFLQIGDIADRAEDASDKLEIIVLKRNIK</sequence>
<dbReference type="Gene3D" id="1.20.58.220">
    <property type="entry name" value="Phosphate transport system protein phou homolog 2, domain 2"/>
    <property type="match status" value="1"/>
</dbReference>
<protein>
    <recommendedName>
        <fullName evidence="4">Phosphate transport regulator</fullName>
    </recommendedName>
</protein>
<dbReference type="PANTHER" id="PTHR36536">
    <property type="entry name" value="UPF0111 PROTEIN HI_1603"/>
    <property type="match status" value="1"/>
</dbReference>
<dbReference type="EMBL" id="AZRL01000016">
    <property type="protein sequence ID" value="PNR96118.1"/>
    <property type="molecule type" value="Genomic_DNA"/>
</dbReference>
<dbReference type="AlphaFoldDB" id="A0A2K1P010"/>
<dbReference type="PANTHER" id="PTHR36536:SF3">
    <property type="entry name" value="UPF0111 PROTEIN HI_1603"/>
    <property type="match status" value="1"/>
</dbReference>
<reference evidence="2 3" key="1">
    <citation type="submission" date="2013-12" db="EMBL/GenBank/DDBJ databases">
        <title>Comparative genomics of Petrotoga isolates.</title>
        <authorList>
            <person name="Nesbo C.L."/>
            <person name="Charchuk R."/>
            <person name="Chow K."/>
        </authorList>
    </citation>
    <scope>NUCLEOTIDE SEQUENCE [LARGE SCALE GENOMIC DNA]</scope>
    <source>
        <strain evidence="2 3">DSM 13574</strain>
    </source>
</reference>
<evidence type="ECO:0000313" key="3">
    <source>
        <dbReference type="Proteomes" id="UP000236434"/>
    </source>
</evidence>
<dbReference type="InterPro" id="IPR002727">
    <property type="entry name" value="DUF47"/>
</dbReference>
<comment type="caution">
    <text evidence="2">The sequence shown here is derived from an EMBL/GenBank/DDBJ whole genome shotgun (WGS) entry which is preliminary data.</text>
</comment>
<name>A0A2K1P010_9BACT</name>
<dbReference type="InterPro" id="IPR018445">
    <property type="entry name" value="Put_Phosphate_transp_reg"/>
</dbReference>
<evidence type="ECO:0008006" key="4">
    <source>
        <dbReference type="Google" id="ProtNLM"/>
    </source>
</evidence>
<dbReference type="InterPro" id="IPR038078">
    <property type="entry name" value="PhoU-like_sf"/>
</dbReference>
<proteinExistence type="inferred from homology"/>
<evidence type="ECO:0000256" key="1">
    <source>
        <dbReference type="ARBA" id="ARBA00008591"/>
    </source>
</evidence>